<dbReference type="GO" id="GO:0016787">
    <property type="term" value="F:hydrolase activity"/>
    <property type="evidence" value="ECO:0007669"/>
    <property type="project" value="UniProtKB-KW"/>
</dbReference>
<reference evidence="4 5" key="1">
    <citation type="submission" date="2016-11" db="EMBL/GenBank/DDBJ databases">
        <authorList>
            <person name="Jaros S."/>
            <person name="Januszkiewicz K."/>
            <person name="Wedrychowicz H."/>
        </authorList>
    </citation>
    <scope>NUCLEOTIDE SEQUENCE [LARGE SCALE GENOMIC DNA]</scope>
    <source>
        <strain evidence="4 5">DSM 19980</strain>
    </source>
</reference>
<protein>
    <submittedName>
        <fullName evidence="4">Prolyl oligopeptidase family protein</fullName>
    </submittedName>
</protein>
<name>A0A1M4YY82_9GAMM</name>
<accession>A0A1M4YY82</accession>
<feature type="signal peptide" evidence="2">
    <location>
        <begin position="1"/>
        <end position="23"/>
    </location>
</feature>
<dbReference type="EMBL" id="FQUJ01000007">
    <property type="protein sequence ID" value="SHF10789.1"/>
    <property type="molecule type" value="Genomic_DNA"/>
</dbReference>
<evidence type="ECO:0000256" key="1">
    <source>
        <dbReference type="ARBA" id="ARBA00022801"/>
    </source>
</evidence>
<evidence type="ECO:0000256" key="2">
    <source>
        <dbReference type="SAM" id="SignalP"/>
    </source>
</evidence>
<dbReference type="InterPro" id="IPR050300">
    <property type="entry name" value="GDXG_lipolytic_enzyme"/>
</dbReference>
<dbReference type="Pfam" id="PF20434">
    <property type="entry name" value="BD-FAE"/>
    <property type="match status" value="1"/>
</dbReference>
<evidence type="ECO:0000313" key="4">
    <source>
        <dbReference type="EMBL" id="SHF10789.1"/>
    </source>
</evidence>
<dbReference type="PANTHER" id="PTHR48081">
    <property type="entry name" value="AB HYDROLASE SUPERFAMILY PROTEIN C4A8.06C"/>
    <property type="match status" value="1"/>
</dbReference>
<dbReference type="OrthoDB" id="9771666at2"/>
<dbReference type="PANTHER" id="PTHR48081:SF13">
    <property type="entry name" value="ALPHA_BETA HYDROLASE"/>
    <property type="match status" value="1"/>
</dbReference>
<dbReference type="Gene3D" id="3.40.50.1820">
    <property type="entry name" value="alpha/beta hydrolase"/>
    <property type="match status" value="1"/>
</dbReference>
<keyword evidence="5" id="KW-1185">Reference proteome</keyword>
<evidence type="ECO:0000259" key="3">
    <source>
        <dbReference type="Pfam" id="PF20434"/>
    </source>
</evidence>
<dbReference type="SUPFAM" id="SSF53474">
    <property type="entry name" value="alpha/beta-Hydrolases"/>
    <property type="match status" value="1"/>
</dbReference>
<feature type="domain" description="BD-FAE-like" evidence="3">
    <location>
        <begin position="58"/>
        <end position="255"/>
    </location>
</feature>
<evidence type="ECO:0000313" key="5">
    <source>
        <dbReference type="Proteomes" id="UP000184346"/>
    </source>
</evidence>
<proteinExistence type="predicted"/>
<dbReference type="Proteomes" id="UP000184346">
    <property type="component" value="Unassembled WGS sequence"/>
</dbReference>
<keyword evidence="1" id="KW-0378">Hydrolase</keyword>
<feature type="chain" id="PRO_5012206115" evidence="2">
    <location>
        <begin position="24"/>
        <end position="296"/>
    </location>
</feature>
<keyword evidence="2" id="KW-0732">Signal</keyword>
<dbReference type="InterPro" id="IPR029058">
    <property type="entry name" value="AB_hydrolase_fold"/>
</dbReference>
<organism evidence="4 5">
    <name type="scientific">Modicisalibacter ilicicola DSM 19980</name>
    <dbReference type="NCBI Taxonomy" id="1121942"/>
    <lineage>
        <taxon>Bacteria</taxon>
        <taxon>Pseudomonadati</taxon>
        <taxon>Pseudomonadota</taxon>
        <taxon>Gammaproteobacteria</taxon>
        <taxon>Oceanospirillales</taxon>
        <taxon>Halomonadaceae</taxon>
        <taxon>Modicisalibacter</taxon>
    </lineage>
</organism>
<sequence length="296" mass="32177">MRGSWMLLALLFALNGCTTHLNAPEPPTDASLPGAESFEVLEGLTYTPVDWPEVLKADVYLPATPGTARRPAALVVHGGGWQGRSRDDMADIAKRLARRGIVAVNVTYRFAPQYKFPAQLHDLQQAMAWIHENADAWRVDTSRIAGVGYSSGAHLVSLLALVASDGGELNDPHGGEEARLDAVVAGGTPTNLFKFDDGRLVVQFLGGTRLEVPMQYARASPTEHITPDAPPFFLFHGTWDGLVPVDHAEDFHAALGEAGVYSELYLLRYRGHITTFLTRGNAMEAAMDFLARELGD</sequence>
<gene>
    <name evidence="4" type="ORF">SAMN02745148_01794</name>
</gene>
<dbReference type="InterPro" id="IPR049492">
    <property type="entry name" value="BD-FAE-like_dom"/>
</dbReference>
<dbReference type="AlphaFoldDB" id="A0A1M4YY82"/>
<dbReference type="RefSeq" id="WP_072821932.1">
    <property type="nucleotide sequence ID" value="NZ_FQUJ01000007.1"/>
</dbReference>
<dbReference type="STRING" id="1121942.SAMN02745148_01794"/>